<feature type="domain" description="4Fe-4S ferredoxin-type" evidence="10">
    <location>
        <begin position="81"/>
        <end position="111"/>
    </location>
</feature>
<name>A0A9J6QZ22_9FIRM</name>
<dbReference type="GO" id="GO:0051539">
    <property type="term" value="F:4 iron, 4 sulfur cluster binding"/>
    <property type="evidence" value="ECO:0007669"/>
    <property type="project" value="UniProtKB-KW"/>
</dbReference>
<comment type="catalytic activity">
    <reaction evidence="9">
        <text>glycyl-[protein] + reduced [flavodoxin] + S-adenosyl-L-methionine = glycin-2-yl radical-[protein] + semiquinone [flavodoxin] + 5'-deoxyadenosine + L-methionine + H(+)</text>
        <dbReference type="Rhea" id="RHEA:61976"/>
        <dbReference type="Rhea" id="RHEA-COMP:10622"/>
        <dbReference type="Rhea" id="RHEA-COMP:14480"/>
        <dbReference type="Rhea" id="RHEA-COMP:15993"/>
        <dbReference type="Rhea" id="RHEA-COMP:15994"/>
        <dbReference type="ChEBI" id="CHEBI:15378"/>
        <dbReference type="ChEBI" id="CHEBI:17319"/>
        <dbReference type="ChEBI" id="CHEBI:29947"/>
        <dbReference type="ChEBI" id="CHEBI:32722"/>
        <dbReference type="ChEBI" id="CHEBI:57618"/>
        <dbReference type="ChEBI" id="CHEBI:57844"/>
        <dbReference type="ChEBI" id="CHEBI:59789"/>
        <dbReference type="ChEBI" id="CHEBI:140311"/>
    </reaction>
</comment>
<keyword evidence="7" id="KW-0408">Iron</keyword>
<dbReference type="Proteomes" id="UP001065549">
    <property type="component" value="Unassembled WGS sequence"/>
</dbReference>
<evidence type="ECO:0000313" key="13">
    <source>
        <dbReference type="Proteomes" id="UP001065549"/>
    </source>
</evidence>
<evidence type="ECO:0000256" key="4">
    <source>
        <dbReference type="ARBA" id="ARBA00022691"/>
    </source>
</evidence>
<dbReference type="InterPro" id="IPR040074">
    <property type="entry name" value="BssD/PflA/YjjW"/>
</dbReference>
<dbReference type="SFLD" id="SFLDG01066">
    <property type="entry name" value="organic_radical-activating_enz"/>
    <property type="match status" value="1"/>
</dbReference>
<keyword evidence="3" id="KW-0004">4Fe-4S</keyword>
<dbReference type="GO" id="GO:0046872">
    <property type="term" value="F:metal ion binding"/>
    <property type="evidence" value="ECO:0007669"/>
    <property type="project" value="UniProtKB-KW"/>
</dbReference>
<proteinExistence type="inferred from homology"/>
<sequence>MTKKAIVFNIQRFTIHDGPGIRTELFLKGCPLSCRWCGNPESQSGSIVPGVYASKCLGADKCGFCERVCPVPGSLVFKENKLVSIDRTKCINCMECGGQCPADAIKQWGQEMTVDEAMDIILRDEEYYRSSRGGVTVSGGEPLLHSQFVAELFERCHENQIHTCLESTFCTDWRVIERVLPHTDLVITDLKHMDARIHEQHTGISNERILENLKKLSQQGKELIIRIPVIPGVNDHWENIRATCDFIQNELGNRVMLLQLLAFMRLGEEKYASLGRPYPMSGVDLDRNQFQQHIEELAKYFNGRGVKCMVGTTAKEIGE</sequence>
<evidence type="ECO:0000259" key="11">
    <source>
        <dbReference type="PROSITE" id="PS51918"/>
    </source>
</evidence>
<reference evidence="12" key="1">
    <citation type="submission" date="2022-09" db="EMBL/GenBank/DDBJ databases">
        <title>Culturomic study of gut microbiota in children with autism spectrum disorder.</title>
        <authorList>
            <person name="Efimov B.A."/>
            <person name="Chaplin A.V."/>
            <person name="Sokolova S.R."/>
            <person name="Pikina A.P."/>
            <person name="Korzhanova M."/>
            <person name="Belova V."/>
            <person name="Korostin D."/>
        </authorList>
    </citation>
    <scope>NUCLEOTIDE SEQUENCE</scope>
    <source>
        <strain evidence="12">ASD5510</strain>
    </source>
</reference>
<dbReference type="SUPFAM" id="SSF102114">
    <property type="entry name" value="Radical SAM enzymes"/>
    <property type="match status" value="1"/>
</dbReference>
<accession>A0A9J6QZ22</accession>
<dbReference type="InterPro" id="IPR034457">
    <property type="entry name" value="Organic_radical-activating"/>
</dbReference>
<evidence type="ECO:0000256" key="3">
    <source>
        <dbReference type="ARBA" id="ARBA00022485"/>
    </source>
</evidence>
<gene>
    <name evidence="12" type="ORF">OBO34_20595</name>
</gene>
<dbReference type="InterPro" id="IPR001989">
    <property type="entry name" value="Radical_activat_CS"/>
</dbReference>
<evidence type="ECO:0000256" key="9">
    <source>
        <dbReference type="ARBA" id="ARBA00047365"/>
    </source>
</evidence>
<comment type="caution">
    <text evidence="12">The sequence shown here is derived from an EMBL/GenBank/DDBJ whole genome shotgun (WGS) entry which is preliminary data.</text>
</comment>
<keyword evidence="4" id="KW-0949">S-adenosyl-L-methionine</keyword>
<evidence type="ECO:0000256" key="2">
    <source>
        <dbReference type="ARBA" id="ARBA00009777"/>
    </source>
</evidence>
<dbReference type="GO" id="GO:0016491">
    <property type="term" value="F:oxidoreductase activity"/>
    <property type="evidence" value="ECO:0007669"/>
    <property type="project" value="UniProtKB-KW"/>
</dbReference>
<dbReference type="EMBL" id="JAOSHN010000013">
    <property type="protein sequence ID" value="MCU7380716.1"/>
    <property type="molecule type" value="Genomic_DNA"/>
</dbReference>
<dbReference type="InterPro" id="IPR007197">
    <property type="entry name" value="rSAM"/>
</dbReference>
<evidence type="ECO:0000313" key="12">
    <source>
        <dbReference type="EMBL" id="MCU7380716.1"/>
    </source>
</evidence>
<feature type="domain" description="4Fe-4S ferredoxin-type" evidence="10">
    <location>
        <begin position="47"/>
        <end position="80"/>
    </location>
</feature>
<evidence type="ECO:0000256" key="1">
    <source>
        <dbReference type="ARBA" id="ARBA00001966"/>
    </source>
</evidence>
<dbReference type="SFLD" id="SFLDG01118">
    <property type="entry name" value="activating_enzymes__group_2"/>
    <property type="match status" value="1"/>
</dbReference>
<evidence type="ECO:0000259" key="10">
    <source>
        <dbReference type="PROSITE" id="PS51379"/>
    </source>
</evidence>
<dbReference type="PANTHER" id="PTHR30352:SF4">
    <property type="entry name" value="PYRUVATE FORMATE-LYASE 2-ACTIVATING ENZYME"/>
    <property type="match status" value="1"/>
</dbReference>
<dbReference type="InterPro" id="IPR017896">
    <property type="entry name" value="4Fe4S_Fe-S-bd"/>
</dbReference>
<dbReference type="Pfam" id="PF04055">
    <property type="entry name" value="Radical_SAM"/>
    <property type="match status" value="1"/>
</dbReference>
<dbReference type="SFLD" id="SFLDS00029">
    <property type="entry name" value="Radical_SAM"/>
    <property type="match status" value="1"/>
</dbReference>
<keyword evidence="8" id="KW-0411">Iron-sulfur</keyword>
<evidence type="ECO:0000256" key="6">
    <source>
        <dbReference type="ARBA" id="ARBA00023002"/>
    </source>
</evidence>
<evidence type="ECO:0000256" key="7">
    <source>
        <dbReference type="ARBA" id="ARBA00023004"/>
    </source>
</evidence>
<organism evidence="12 13">
    <name type="scientific">Hominibacterium faecale</name>
    <dbReference type="NCBI Taxonomy" id="2839743"/>
    <lineage>
        <taxon>Bacteria</taxon>
        <taxon>Bacillati</taxon>
        <taxon>Bacillota</taxon>
        <taxon>Clostridia</taxon>
        <taxon>Peptostreptococcales</taxon>
        <taxon>Anaerovoracaceae</taxon>
        <taxon>Hominibacterium</taxon>
    </lineage>
</organism>
<feature type="domain" description="Radical SAM core" evidence="11">
    <location>
        <begin position="16"/>
        <end position="304"/>
    </location>
</feature>
<dbReference type="RefSeq" id="WP_148396639.1">
    <property type="nucleotide sequence ID" value="NZ_JAOSHN010000013.1"/>
</dbReference>
<dbReference type="InterPro" id="IPR012839">
    <property type="entry name" value="Organic_radical_activase"/>
</dbReference>
<dbReference type="PANTHER" id="PTHR30352">
    <property type="entry name" value="PYRUVATE FORMATE-LYASE-ACTIVATING ENZYME"/>
    <property type="match status" value="1"/>
</dbReference>
<dbReference type="Gene3D" id="3.30.70.20">
    <property type="match status" value="1"/>
</dbReference>
<dbReference type="Gene3D" id="3.20.20.70">
    <property type="entry name" value="Aldolase class I"/>
    <property type="match status" value="1"/>
</dbReference>
<evidence type="ECO:0000256" key="8">
    <source>
        <dbReference type="ARBA" id="ARBA00023014"/>
    </source>
</evidence>
<dbReference type="NCBIfam" id="TIGR02494">
    <property type="entry name" value="PFLE_PFLC"/>
    <property type="match status" value="1"/>
</dbReference>
<keyword evidence="6" id="KW-0560">Oxidoreductase</keyword>
<evidence type="ECO:0000256" key="5">
    <source>
        <dbReference type="ARBA" id="ARBA00022723"/>
    </source>
</evidence>
<dbReference type="SUPFAM" id="SSF54862">
    <property type="entry name" value="4Fe-4S ferredoxins"/>
    <property type="match status" value="1"/>
</dbReference>
<dbReference type="InterPro" id="IPR013785">
    <property type="entry name" value="Aldolase_TIM"/>
</dbReference>
<comment type="cofactor">
    <cofactor evidence="1">
        <name>[4Fe-4S] cluster</name>
        <dbReference type="ChEBI" id="CHEBI:49883"/>
    </cofactor>
</comment>
<dbReference type="PROSITE" id="PS01087">
    <property type="entry name" value="RADICAL_ACTIVATING"/>
    <property type="match status" value="1"/>
</dbReference>
<dbReference type="PROSITE" id="PS00198">
    <property type="entry name" value="4FE4S_FER_1"/>
    <property type="match status" value="1"/>
</dbReference>
<dbReference type="InterPro" id="IPR058240">
    <property type="entry name" value="rSAM_sf"/>
</dbReference>
<keyword evidence="5" id="KW-0479">Metal-binding</keyword>
<comment type="similarity">
    <text evidence="2">Belongs to the organic radical-activating enzymes family.</text>
</comment>
<dbReference type="PROSITE" id="PS51379">
    <property type="entry name" value="4FE4S_FER_2"/>
    <property type="match status" value="2"/>
</dbReference>
<keyword evidence="13" id="KW-1185">Reference proteome</keyword>
<dbReference type="InterPro" id="IPR017900">
    <property type="entry name" value="4Fe4S_Fe_S_CS"/>
</dbReference>
<dbReference type="PROSITE" id="PS51918">
    <property type="entry name" value="RADICAL_SAM"/>
    <property type="match status" value="1"/>
</dbReference>
<protein>
    <submittedName>
        <fullName evidence="12">Glycyl-radical enzyme activating protein</fullName>
    </submittedName>
</protein>
<dbReference type="PIRSF" id="PIRSF000371">
    <property type="entry name" value="PFL_act_enz"/>
    <property type="match status" value="1"/>
</dbReference>
<dbReference type="AlphaFoldDB" id="A0A9J6QZ22"/>
<dbReference type="Pfam" id="PF00037">
    <property type="entry name" value="Fer4"/>
    <property type="match status" value="1"/>
</dbReference>
<dbReference type="CDD" id="cd01335">
    <property type="entry name" value="Radical_SAM"/>
    <property type="match status" value="1"/>
</dbReference>